<sequence length="134" mass="15227">MLNNKYLKQWSCIESEHLPHLSIPQAIGLATWSFGMVMTKSSSLTQVSRLIAAVNEEKPNTVRQRLKEWYESWKAKKGEKRSTLEISSCFAPLLVWVISLLPITIERIALALDATTIGSLEGFRFQTCEVILLF</sequence>
<dbReference type="RefSeq" id="WP_002801259.1">
    <property type="nucleotide sequence ID" value="NZ_CAIQ01000518.1"/>
</dbReference>
<keyword evidence="1" id="KW-0472">Membrane</keyword>
<keyword evidence="1" id="KW-0812">Transmembrane</keyword>
<evidence type="ECO:0000313" key="3">
    <source>
        <dbReference type="Proteomes" id="UP000004047"/>
    </source>
</evidence>
<evidence type="ECO:0000256" key="1">
    <source>
        <dbReference type="SAM" id="Phobius"/>
    </source>
</evidence>
<dbReference type="Proteomes" id="UP000004047">
    <property type="component" value="Unassembled WGS sequence"/>
</dbReference>
<gene>
    <name evidence="2" type="ORF">MICAK_70002</name>
</gene>
<dbReference type="HOGENOM" id="CLU_1893795_0_0_3"/>
<keyword evidence="1" id="KW-1133">Transmembrane helix</keyword>
<dbReference type="EMBL" id="CAIQ01000518">
    <property type="protein sequence ID" value="CCI38867.1"/>
    <property type="molecule type" value="Genomic_DNA"/>
</dbReference>
<feature type="transmembrane region" description="Helical" evidence="1">
    <location>
        <begin position="84"/>
        <end position="105"/>
    </location>
</feature>
<dbReference type="AlphaFoldDB" id="I4IX43"/>
<comment type="caution">
    <text evidence="2">The sequence shown here is derived from an EMBL/GenBank/DDBJ whole genome shotgun (WGS) entry which is preliminary data.</text>
</comment>
<organism evidence="2 3">
    <name type="scientific">Microcystis aeruginosa PCC 9701</name>
    <dbReference type="NCBI Taxonomy" id="721123"/>
    <lineage>
        <taxon>Bacteria</taxon>
        <taxon>Bacillati</taxon>
        <taxon>Cyanobacteriota</taxon>
        <taxon>Cyanophyceae</taxon>
        <taxon>Oscillatoriophycideae</taxon>
        <taxon>Chroococcales</taxon>
        <taxon>Microcystaceae</taxon>
        <taxon>Microcystis</taxon>
    </lineage>
</organism>
<evidence type="ECO:0000313" key="2">
    <source>
        <dbReference type="EMBL" id="CCI38867.1"/>
    </source>
</evidence>
<reference evidence="2 3" key="1">
    <citation type="submission" date="2012-04" db="EMBL/GenBank/DDBJ databases">
        <authorList>
            <person name="Genoscope - CEA"/>
        </authorList>
    </citation>
    <scope>NUCLEOTIDE SEQUENCE [LARGE SCALE GENOMIC DNA]</scope>
    <source>
        <strain evidence="2 3">9701</strain>
    </source>
</reference>
<name>I4IX43_MICAE</name>
<protein>
    <submittedName>
        <fullName evidence="2">Transposase</fullName>
    </submittedName>
</protein>
<accession>I4IX43</accession>
<proteinExistence type="predicted"/>